<dbReference type="EMBL" id="JBHUJB010000083">
    <property type="protein sequence ID" value="MFD2160540.1"/>
    <property type="molecule type" value="Genomic_DNA"/>
</dbReference>
<dbReference type="RefSeq" id="WP_377087951.1">
    <property type="nucleotide sequence ID" value="NZ_JBHSJL010000014.1"/>
</dbReference>
<sequence length="135" mass="14875">MAAWGTKTFEEDTANDWIQELIDSDEPREFLVDSLSTDSGYVEADQGSTILAAGETLIALLDEPRAGVPGELVDWVGDNECDDVSDLPAIAVGSVDKVLSEESELREIWSESEEFDEWLENVESMREVLASLSTM</sequence>
<proteinExistence type="predicted"/>
<keyword evidence="2" id="KW-1185">Reference proteome</keyword>
<evidence type="ECO:0000313" key="2">
    <source>
        <dbReference type="Proteomes" id="UP001597389"/>
    </source>
</evidence>
<gene>
    <name evidence="1" type="ORF">ACFSW8_16670</name>
</gene>
<organism evidence="1 2">
    <name type="scientific">Rubritalea tangerina</name>
    <dbReference type="NCBI Taxonomy" id="430798"/>
    <lineage>
        <taxon>Bacteria</taxon>
        <taxon>Pseudomonadati</taxon>
        <taxon>Verrucomicrobiota</taxon>
        <taxon>Verrucomicrobiia</taxon>
        <taxon>Verrucomicrobiales</taxon>
        <taxon>Rubritaleaceae</taxon>
        <taxon>Rubritalea</taxon>
    </lineage>
</organism>
<protein>
    <submittedName>
        <fullName evidence="1">DUF4259 domain-containing protein</fullName>
    </submittedName>
</protein>
<accession>A0ABW4ZFT7</accession>
<dbReference type="Pfam" id="PF14078">
    <property type="entry name" value="DUF4259"/>
    <property type="match status" value="1"/>
</dbReference>
<dbReference type="InterPro" id="IPR025355">
    <property type="entry name" value="DUF4259"/>
</dbReference>
<name>A0ABW4ZFT7_9BACT</name>
<dbReference type="Proteomes" id="UP001597389">
    <property type="component" value="Unassembled WGS sequence"/>
</dbReference>
<reference evidence="2" key="1">
    <citation type="journal article" date="2019" name="Int. J. Syst. Evol. Microbiol.">
        <title>The Global Catalogue of Microorganisms (GCM) 10K type strain sequencing project: providing services to taxonomists for standard genome sequencing and annotation.</title>
        <authorList>
            <consortium name="The Broad Institute Genomics Platform"/>
            <consortium name="The Broad Institute Genome Sequencing Center for Infectious Disease"/>
            <person name="Wu L."/>
            <person name="Ma J."/>
        </authorList>
    </citation>
    <scope>NUCLEOTIDE SEQUENCE [LARGE SCALE GENOMIC DNA]</scope>
    <source>
        <strain evidence="2">CCUG 57942</strain>
    </source>
</reference>
<evidence type="ECO:0000313" key="1">
    <source>
        <dbReference type="EMBL" id="MFD2160540.1"/>
    </source>
</evidence>
<comment type="caution">
    <text evidence="1">The sequence shown here is derived from an EMBL/GenBank/DDBJ whole genome shotgun (WGS) entry which is preliminary data.</text>
</comment>